<evidence type="ECO:0000256" key="14">
    <source>
        <dbReference type="ARBA" id="ARBA00023235"/>
    </source>
</evidence>
<dbReference type="SMART" id="SM00488">
    <property type="entry name" value="DEXDc2"/>
    <property type="match status" value="1"/>
</dbReference>
<dbReference type="NCBIfam" id="TIGR00604">
    <property type="entry name" value="rad3"/>
    <property type="match status" value="1"/>
</dbReference>
<keyword evidence="13" id="KW-0238">DNA-binding</keyword>
<proteinExistence type="inferred from homology"/>
<reference evidence="26" key="1">
    <citation type="submission" date="2023-07" db="EMBL/GenBank/DDBJ databases">
        <title>A draft genome of Kazachstania heterogenica Y-27499.</title>
        <authorList>
            <person name="Donic C."/>
            <person name="Kralova J.S."/>
            <person name="Fidel L."/>
            <person name="Ben-Dor S."/>
            <person name="Jung S."/>
        </authorList>
    </citation>
    <scope>NUCLEOTIDE SEQUENCE [LARGE SCALE GENOMIC DNA]</scope>
    <source>
        <strain evidence="26">Y27499</strain>
    </source>
</reference>
<dbReference type="GO" id="GO:0051536">
    <property type="term" value="F:iron-sulfur cluster binding"/>
    <property type="evidence" value="ECO:0007669"/>
    <property type="project" value="UniProtKB-KW"/>
</dbReference>
<gene>
    <name evidence="25" type="ORF">RI543_001091</name>
</gene>
<keyword evidence="10" id="KW-0067">ATP-binding</keyword>
<dbReference type="InterPro" id="IPR027417">
    <property type="entry name" value="P-loop_NTPase"/>
</dbReference>
<dbReference type="FunFam" id="3.40.50.300:FF:001372">
    <property type="entry name" value="ATP-dependent DNA helicase chl1"/>
    <property type="match status" value="1"/>
</dbReference>
<evidence type="ECO:0000256" key="19">
    <source>
        <dbReference type="ARBA" id="ARBA00044998"/>
    </source>
</evidence>
<dbReference type="Gene3D" id="3.40.50.300">
    <property type="entry name" value="P-loop containing nucleotide triphosphate hydrolases"/>
    <property type="match status" value="3"/>
</dbReference>
<keyword evidence="15" id="KW-0539">Nucleus</keyword>
<dbReference type="SUPFAM" id="SSF52540">
    <property type="entry name" value="P-loop containing nucleoside triphosphate hydrolases"/>
    <property type="match status" value="1"/>
</dbReference>
<comment type="function">
    <text evidence="21">ATP-dependent DNA helicase important for chromosome transmission and normal cell cycle progression in G(2)/M. May have a role in changing DNA topology to allow the loading of proteins involved in maintaining sister chromatid cohesion in the vicinity of the centromeres. Has a specific role in chromosome segregation during meiosis II.</text>
</comment>
<dbReference type="GO" id="GO:0006139">
    <property type="term" value="P:nucleobase-containing compound metabolic process"/>
    <property type="evidence" value="ECO:0007669"/>
    <property type="project" value="InterPro"/>
</dbReference>
<evidence type="ECO:0000256" key="11">
    <source>
        <dbReference type="ARBA" id="ARBA00023004"/>
    </source>
</evidence>
<evidence type="ECO:0000256" key="16">
    <source>
        <dbReference type="ARBA" id="ARBA00023306"/>
    </source>
</evidence>
<accession>A0AAN7WQD6</accession>
<feature type="region of interest" description="Disordered" evidence="23">
    <location>
        <begin position="557"/>
        <end position="576"/>
    </location>
</feature>
<dbReference type="AlphaFoldDB" id="A0AAN7WQD6"/>
<dbReference type="Pfam" id="PF13307">
    <property type="entry name" value="Helicase_C_2"/>
    <property type="match status" value="1"/>
</dbReference>
<dbReference type="EC" id="5.6.2.3" evidence="18"/>
<evidence type="ECO:0000259" key="24">
    <source>
        <dbReference type="PROSITE" id="PS51193"/>
    </source>
</evidence>
<dbReference type="InterPro" id="IPR045028">
    <property type="entry name" value="DinG/Rad3-like"/>
</dbReference>
<evidence type="ECO:0000256" key="9">
    <source>
        <dbReference type="ARBA" id="ARBA00022806"/>
    </source>
</evidence>
<dbReference type="InterPro" id="IPR013020">
    <property type="entry name" value="Rad3/Chl1-like"/>
</dbReference>
<evidence type="ECO:0000256" key="10">
    <source>
        <dbReference type="ARBA" id="ARBA00022840"/>
    </source>
</evidence>
<evidence type="ECO:0000256" key="3">
    <source>
        <dbReference type="ARBA" id="ARBA00008435"/>
    </source>
</evidence>
<dbReference type="InterPro" id="IPR014013">
    <property type="entry name" value="Helic_SF1/SF2_ATP-bd_DinG/Rad3"/>
</dbReference>
<dbReference type="GO" id="GO:0043139">
    <property type="term" value="F:5'-3' DNA helicase activity"/>
    <property type="evidence" value="ECO:0007669"/>
    <property type="project" value="UniProtKB-EC"/>
</dbReference>
<keyword evidence="6" id="KW-0479">Metal-binding</keyword>
<keyword evidence="9" id="KW-0347">Helicase</keyword>
<evidence type="ECO:0000256" key="12">
    <source>
        <dbReference type="ARBA" id="ARBA00023014"/>
    </source>
</evidence>
<comment type="cofactor">
    <cofactor evidence="1">
        <name>[4Fe-4S] cluster</name>
        <dbReference type="ChEBI" id="CHEBI:49883"/>
    </cofactor>
</comment>
<evidence type="ECO:0000256" key="21">
    <source>
        <dbReference type="ARBA" id="ARBA00045702"/>
    </source>
</evidence>
<dbReference type="InterPro" id="IPR014001">
    <property type="entry name" value="Helicase_ATP-bd"/>
</dbReference>
<organism evidence="25 26">
    <name type="scientific">Arxiozyma heterogenica</name>
    <dbReference type="NCBI Taxonomy" id="278026"/>
    <lineage>
        <taxon>Eukaryota</taxon>
        <taxon>Fungi</taxon>
        <taxon>Dikarya</taxon>
        <taxon>Ascomycota</taxon>
        <taxon>Saccharomycotina</taxon>
        <taxon>Saccharomycetes</taxon>
        <taxon>Saccharomycetales</taxon>
        <taxon>Saccharomycetaceae</taxon>
        <taxon>Arxiozyma</taxon>
    </lineage>
</organism>
<dbReference type="PROSITE" id="PS51193">
    <property type="entry name" value="HELICASE_ATP_BIND_2"/>
    <property type="match status" value="1"/>
</dbReference>
<dbReference type="GO" id="GO:0034085">
    <property type="term" value="P:establishment of sister chromatid cohesion"/>
    <property type="evidence" value="ECO:0007669"/>
    <property type="project" value="TreeGrafter"/>
</dbReference>
<dbReference type="EMBL" id="JAWIZZ010000035">
    <property type="protein sequence ID" value="KAK5781542.1"/>
    <property type="molecule type" value="Genomic_DNA"/>
</dbReference>
<keyword evidence="26" id="KW-1185">Reference proteome</keyword>
<keyword evidence="11" id="KW-0408">Iron</keyword>
<evidence type="ECO:0000256" key="8">
    <source>
        <dbReference type="ARBA" id="ARBA00022801"/>
    </source>
</evidence>
<dbReference type="Proteomes" id="UP001306508">
    <property type="component" value="Unassembled WGS sequence"/>
</dbReference>
<evidence type="ECO:0000256" key="5">
    <source>
        <dbReference type="ARBA" id="ARBA00017386"/>
    </source>
</evidence>
<comment type="subcellular location">
    <subcellularLocation>
        <location evidence="2">Nucleus</location>
    </subcellularLocation>
</comment>
<comment type="catalytic activity">
    <reaction evidence="22">
        <text>ATP + H2O = ADP + phosphate + H(+)</text>
        <dbReference type="Rhea" id="RHEA:13065"/>
        <dbReference type="ChEBI" id="CHEBI:15377"/>
        <dbReference type="ChEBI" id="CHEBI:15378"/>
        <dbReference type="ChEBI" id="CHEBI:30616"/>
        <dbReference type="ChEBI" id="CHEBI:43474"/>
        <dbReference type="ChEBI" id="CHEBI:456216"/>
        <dbReference type="EC" id="5.6.2.3"/>
    </reaction>
</comment>
<dbReference type="InterPro" id="IPR010614">
    <property type="entry name" value="RAD3-like_helicase_DEAD"/>
</dbReference>
<keyword evidence="8" id="KW-0378">Hydrolase</keyword>
<sequence>MSPGNKLSDHDKFYHPFEPYDIQLNLMKCIYDTLSYNNNLTGNDDGKKICIIESPTGTGKTLSLICSTITWLRDHKQRILENIDTNTHSNDINDNNDSIATIATSNNNNNNNTDSDEDSEPDWVNEIFNKSLISEKIDQFVQFEMYLDNLNINDNTTTKISNIDLKNNINKSYIKKRKLNQKHIPIVIEDNEFIPDPYDNNNTNITQDTDLKKNNPSNKIFLSNEIEILLNKINNNNNTNNITNNNDTFHNNTNNSNHPHTLNNPIKIIFASRTHSQLNQFANQLTLPHFPSSFGQSIKEERIKFLPLASKKQLCINPDVKKWGSLEAINDACYELRHRKKKTDSKHKNNGNNISGCPFYQFDKNTATPFTDQIYHSIHDIEDLVTIGEHLKMCPYYASRYALEGVEVVTLPYQYLLSDTARNSMKLNLRNNIIVIDEAHNLIETINNIYSSEVSLNDLIYCQIGLSKYLQKFKLRLNPGNRINLLKLLKLLNVIIKYINDNFVKPGTPINDFIDYFNENNTDTLNVYHLIKYINDSKVAYKINTYMESLEKEKQVKNTSTSNANNNCNNKSDESTSSKPILFKIVSFLTSLTHPSKEGQFFFDKGPSIKYMLLEPSELFQPIIEEAKCVILAGGTMEPMDEFKDYLFPYLRNDQIVKYSCNHIIPDQNLETFIVNQQGLEFTYLNRNNLSLINDFLFQFFMSLIDNVPNNGGIVGFFPSYQFLANVIQNWQKNGLLERINNKRTLFYESKNGGDPLDDYSEIINNNGNKGAILFAVVGGKLSEGINFQDNLCRAIVMVGLPYPNLQSGELQIKRRHLEKKVDDLNQKHPNLKPRDPKVVVKDFLDNLCMKAVNQSVGRSIRHINDYSVIILLDSRYDRENIKSKLSHWVKNRIQPERSVQSIMHNVKEFFDDKKINKRK</sequence>
<evidence type="ECO:0000256" key="17">
    <source>
        <dbReference type="ARBA" id="ARBA00029709"/>
    </source>
</evidence>
<feature type="compositionally biased region" description="Low complexity" evidence="23">
    <location>
        <begin position="558"/>
        <end position="570"/>
    </location>
</feature>
<dbReference type="InterPro" id="IPR006555">
    <property type="entry name" value="ATP-dep_Helicase_C"/>
</dbReference>
<evidence type="ECO:0000256" key="1">
    <source>
        <dbReference type="ARBA" id="ARBA00001966"/>
    </source>
</evidence>
<evidence type="ECO:0000256" key="7">
    <source>
        <dbReference type="ARBA" id="ARBA00022741"/>
    </source>
</evidence>
<evidence type="ECO:0000256" key="2">
    <source>
        <dbReference type="ARBA" id="ARBA00004123"/>
    </source>
</evidence>
<evidence type="ECO:0000256" key="20">
    <source>
        <dbReference type="ARBA" id="ARBA00045008"/>
    </source>
</evidence>
<protein>
    <recommendedName>
        <fullName evidence="5">ATP-dependent DNA helicase CHL1</fullName>
        <ecNumber evidence="18">5.6.2.3</ecNumber>
    </recommendedName>
    <alternativeName>
        <fullName evidence="4">ATP-dependent DNA helicase chl1</fullName>
    </alternativeName>
    <alternativeName>
        <fullName evidence="17">Chromosome loss protein 1</fullName>
    </alternativeName>
    <alternativeName>
        <fullName evidence="19 20">DNA 5'-3' helicase CHL1</fullName>
    </alternativeName>
</protein>
<comment type="similarity">
    <text evidence="3">Belongs to the DEAD box helicase family. DEAH subfamily. DDX11/CHL1 sub-subfamily.</text>
</comment>
<dbReference type="GO" id="GO:0005524">
    <property type="term" value="F:ATP binding"/>
    <property type="evidence" value="ECO:0007669"/>
    <property type="project" value="UniProtKB-KW"/>
</dbReference>
<keyword evidence="7" id="KW-0547">Nucleotide-binding</keyword>
<dbReference type="GO" id="GO:0046872">
    <property type="term" value="F:metal ion binding"/>
    <property type="evidence" value="ECO:0007669"/>
    <property type="project" value="UniProtKB-KW"/>
</dbReference>
<name>A0AAN7WQD6_9SACH</name>
<evidence type="ECO:0000256" key="15">
    <source>
        <dbReference type="ARBA" id="ARBA00023242"/>
    </source>
</evidence>
<evidence type="ECO:0000256" key="4">
    <source>
        <dbReference type="ARBA" id="ARBA00016387"/>
    </source>
</evidence>
<evidence type="ECO:0000313" key="25">
    <source>
        <dbReference type="EMBL" id="KAK5781542.1"/>
    </source>
</evidence>
<dbReference type="PANTHER" id="PTHR11472">
    <property type="entry name" value="DNA REPAIR DEAD HELICASE RAD3/XP-D SUBFAMILY MEMBER"/>
    <property type="match status" value="1"/>
</dbReference>
<evidence type="ECO:0000256" key="13">
    <source>
        <dbReference type="ARBA" id="ARBA00023125"/>
    </source>
</evidence>
<keyword evidence="16" id="KW-0131">Cell cycle</keyword>
<evidence type="ECO:0000256" key="18">
    <source>
        <dbReference type="ARBA" id="ARBA00044969"/>
    </source>
</evidence>
<dbReference type="GO" id="GO:0005634">
    <property type="term" value="C:nucleus"/>
    <property type="evidence" value="ECO:0007669"/>
    <property type="project" value="UniProtKB-SubCell"/>
</dbReference>
<evidence type="ECO:0000313" key="26">
    <source>
        <dbReference type="Proteomes" id="UP001306508"/>
    </source>
</evidence>
<dbReference type="PANTHER" id="PTHR11472:SF41">
    <property type="entry name" value="ATP-DEPENDENT DNA HELICASE DDX11-RELATED"/>
    <property type="match status" value="1"/>
</dbReference>
<dbReference type="GO" id="GO:0016818">
    <property type="term" value="F:hydrolase activity, acting on acid anhydrides, in phosphorus-containing anhydrides"/>
    <property type="evidence" value="ECO:0007669"/>
    <property type="project" value="InterPro"/>
</dbReference>
<keyword evidence="12" id="KW-0411">Iron-sulfur</keyword>
<evidence type="ECO:0000256" key="23">
    <source>
        <dbReference type="SAM" id="MobiDB-lite"/>
    </source>
</evidence>
<keyword evidence="14" id="KW-0413">Isomerase</keyword>
<comment type="caution">
    <text evidence="25">The sequence shown here is derived from an EMBL/GenBank/DDBJ whole genome shotgun (WGS) entry which is preliminary data.</text>
</comment>
<dbReference type="SMART" id="SM00491">
    <property type="entry name" value="HELICc2"/>
    <property type="match status" value="1"/>
</dbReference>
<evidence type="ECO:0000256" key="6">
    <source>
        <dbReference type="ARBA" id="ARBA00022723"/>
    </source>
</evidence>
<dbReference type="GO" id="GO:0003677">
    <property type="term" value="F:DNA binding"/>
    <property type="evidence" value="ECO:0007669"/>
    <property type="project" value="UniProtKB-KW"/>
</dbReference>
<feature type="domain" description="Helicase ATP-binding" evidence="24">
    <location>
        <begin position="9"/>
        <end position="495"/>
    </location>
</feature>
<dbReference type="InterPro" id="IPR006554">
    <property type="entry name" value="Helicase-like_DEXD_c2"/>
</dbReference>
<evidence type="ECO:0000256" key="22">
    <source>
        <dbReference type="ARBA" id="ARBA00048954"/>
    </source>
</evidence>
<dbReference type="Pfam" id="PF06733">
    <property type="entry name" value="DEAD_2"/>
    <property type="match status" value="1"/>
</dbReference>
<dbReference type="SMART" id="SM00487">
    <property type="entry name" value="DEXDc"/>
    <property type="match status" value="1"/>
</dbReference>